<keyword evidence="6 8" id="KW-1133">Transmembrane helix</keyword>
<proteinExistence type="inferred from homology"/>
<keyword evidence="4 8" id="KW-0812">Transmembrane</keyword>
<evidence type="ECO:0000256" key="8">
    <source>
        <dbReference type="SAM" id="Phobius"/>
    </source>
</evidence>
<protein>
    <recommendedName>
        <fullName evidence="3">ER membrane protein complex subunit 6</fullName>
    </recommendedName>
</protein>
<dbReference type="Pfam" id="PF07019">
    <property type="entry name" value="EMC6"/>
    <property type="match status" value="1"/>
</dbReference>
<dbReference type="InterPro" id="IPR008504">
    <property type="entry name" value="Emc6"/>
</dbReference>
<comment type="similarity">
    <text evidence="2">Belongs to the EMC6 family.</text>
</comment>
<evidence type="ECO:0000256" key="1">
    <source>
        <dbReference type="ARBA" id="ARBA00004477"/>
    </source>
</evidence>
<accession>A0A7S0Q1B5</accession>
<evidence type="ECO:0000256" key="5">
    <source>
        <dbReference type="ARBA" id="ARBA00022824"/>
    </source>
</evidence>
<evidence type="ECO:0000256" key="3">
    <source>
        <dbReference type="ARBA" id="ARBA00020827"/>
    </source>
</evidence>
<name>A0A7S0Q1B5_9EUKA</name>
<comment type="subcellular location">
    <subcellularLocation>
        <location evidence="1">Endoplasmic reticulum membrane</location>
        <topology evidence="1">Multi-pass membrane protein</topology>
    </subcellularLocation>
</comment>
<evidence type="ECO:0000256" key="2">
    <source>
        <dbReference type="ARBA" id="ARBA00009436"/>
    </source>
</evidence>
<sequence>MEAPQEQDVDFSEVFSMEKIAFNTRSLNYCRVFVAIVSGAAAGILGLEGLIGFLAFFITTFALSAGAYLVVGCEPKPYFKLSADVWTEGIKDGMMSYILFWTLFYDIVHIY</sequence>
<organism evidence="9">
    <name type="scientific">Coccolithus braarudii</name>
    <dbReference type="NCBI Taxonomy" id="221442"/>
    <lineage>
        <taxon>Eukaryota</taxon>
        <taxon>Haptista</taxon>
        <taxon>Haptophyta</taxon>
        <taxon>Prymnesiophyceae</taxon>
        <taxon>Coccolithales</taxon>
        <taxon>Coccolithaceae</taxon>
        <taxon>Coccolithus</taxon>
    </lineage>
</organism>
<feature type="transmembrane region" description="Helical" evidence="8">
    <location>
        <begin position="26"/>
        <end position="45"/>
    </location>
</feature>
<dbReference type="GO" id="GO:0000045">
    <property type="term" value="P:autophagosome assembly"/>
    <property type="evidence" value="ECO:0007669"/>
    <property type="project" value="TreeGrafter"/>
</dbReference>
<reference evidence="9" key="1">
    <citation type="submission" date="2021-01" db="EMBL/GenBank/DDBJ databases">
        <authorList>
            <person name="Corre E."/>
            <person name="Pelletier E."/>
            <person name="Niang G."/>
            <person name="Scheremetjew M."/>
            <person name="Finn R."/>
            <person name="Kale V."/>
            <person name="Holt S."/>
            <person name="Cochrane G."/>
            <person name="Meng A."/>
            <person name="Brown T."/>
            <person name="Cohen L."/>
        </authorList>
    </citation>
    <scope>NUCLEOTIDE SEQUENCE</scope>
    <source>
        <strain evidence="9">PLY182g</strain>
    </source>
</reference>
<evidence type="ECO:0000256" key="4">
    <source>
        <dbReference type="ARBA" id="ARBA00022692"/>
    </source>
</evidence>
<keyword evidence="7 8" id="KW-0472">Membrane</keyword>
<dbReference type="GO" id="GO:0072546">
    <property type="term" value="C:EMC complex"/>
    <property type="evidence" value="ECO:0007669"/>
    <property type="project" value="InterPro"/>
</dbReference>
<gene>
    <name evidence="9" type="ORF">CPEL01642_LOCUS11465</name>
</gene>
<evidence type="ECO:0000313" key="9">
    <source>
        <dbReference type="EMBL" id="CAD8608087.1"/>
    </source>
</evidence>
<dbReference type="PANTHER" id="PTHR20994">
    <property type="entry name" value="ER MEMBRANE PROTEIN COMPLEX SUBUNIT 6"/>
    <property type="match status" value="1"/>
</dbReference>
<keyword evidence="5" id="KW-0256">Endoplasmic reticulum</keyword>
<evidence type="ECO:0000256" key="6">
    <source>
        <dbReference type="ARBA" id="ARBA00022989"/>
    </source>
</evidence>
<feature type="transmembrane region" description="Helical" evidence="8">
    <location>
        <begin position="51"/>
        <end position="71"/>
    </location>
</feature>
<dbReference type="AlphaFoldDB" id="A0A7S0Q1B5"/>
<dbReference type="EMBL" id="HBEY01024061">
    <property type="protein sequence ID" value="CAD8608087.1"/>
    <property type="molecule type" value="Transcribed_RNA"/>
</dbReference>
<dbReference type="GO" id="GO:0034975">
    <property type="term" value="P:protein folding in endoplasmic reticulum"/>
    <property type="evidence" value="ECO:0007669"/>
    <property type="project" value="TreeGrafter"/>
</dbReference>
<dbReference type="PANTHER" id="PTHR20994:SF0">
    <property type="entry name" value="ER MEMBRANE PROTEIN COMPLEX SUBUNIT 6"/>
    <property type="match status" value="1"/>
</dbReference>
<evidence type="ECO:0000256" key="7">
    <source>
        <dbReference type="ARBA" id="ARBA00023136"/>
    </source>
</evidence>
<dbReference type="InterPro" id="IPR029008">
    <property type="entry name" value="EMC6-like"/>
</dbReference>